<evidence type="ECO:0000259" key="2">
    <source>
        <dbReference type="Pfam" id="PF18701"/>
    </source>
</evidence>
<accession>A0A6H5IXU5</accession>
<dbReference type="Proteomes" id="UP000479190">
    <property type="component" value="Unassembled WGS sequence"/>
</dbReference>
<dbReference type="InterPro" id="IPR040676">
    <property type="entry name" value="DUF5641"/>
</dbReference>
<proteinExistence type="predicted"/>
<protein>
    <recommendedName>
        <fullName evidence="2">DUF5641 domain-containing protein</fullName>
    </recommendedName>
</protein>
<dbReference type="InterPro" id="IPR043502">
    <property type="entry name" value="DNA/RNA_pol_sf"/>
</dbReference>
<dbReference type="PANTHER" id="PTHR47331:SF1">
    <property type="entry name" value="GAG-LIKE PROTEIN"/>
    <property type="match status" value="1"/>
</dbReference>
<gene>
    <name evidence="3" type="ORF">TBRA_LOCUS13773</name>
</gene>
<dbReference type="InterPro" id="IPR008042">
    <property type="entry name" value="Retrotrans_Pao"/>
</dbReference>
<evidence type="ECO:0000313" key="4">
    <source>
        <dbReference type="Proteomes" id="UP000479190"/>
    </source>
</evidence>
<organism evidence="3 4">
    <name type="scientific">Trichogramma brassicae</name>
    <dbReference type="NCBI Taxonomy" id="86971"/>
    <lineage>
        <taxon>Eukaryota</taxon>
        <taxon>Metazoa</taxon>
        <taxon>Ecdysozoa</taxon>
        <taxon>Arthropoda</taxon>
        <taxon>Hexapoda</taxon>
        <taxon>Insecta</taxon>
        <taxon>Pterygota</taxon>
        <taxon>Neoptera</taxon>
        <taxon>Endopterygota</taxon>
        <taxon>Hymenoptera</taxon>
        <taxon>Apocrita</taxon>
        <taxon>Proctotrupomorpha</taxon>
        <taxon>Chalcidoidea</taxon>
        <taxon>Trichogrammatidae</taxon>
        <taxon>Trichogramma</taxon>
    </lineage>
</organism>
<dbReference type="InterPro" id="IPR005312">
    <property type="entry name" value="DUF1759"/>
</dbReference>
<feature type="region of interest" description="Disordered" evidence="1">
    <location>
        <begin position="304"/>
        <end position="330"/>
    </location>
</feature>
<feature type="domain" description="DUF5641" evidence="2">
    <location>
        <begin position="1354"/>
        <end position="1447"/>
    </location>
</feature>
<evidence type="ECO:0000256" key="1">
    <source>
        <dbReference type="SAM" id="MobiDB-lite"/>
    </source>
</evidence>
<dbReference type="EMBL" id="CADCXV010001159">
    <property type="protein sequence ID" value="CAB0042139.1"/>
    <property type="molecule type" value="Genomic_DNA"/>
</dbReference>
<evidence type="ECO:0000313" key="3">
    <source>
        <dbReference type="EMBL" id="CAB0042139.1"/>
    </source>
</evidence>
<feature type="region of interest" description="Disordered" evidence="1">
    <location>
        <begin position="407"/>
        <end position="427"/>
    </location>
</feature>
<feature type="compositionally biased region" description="Polar residues" evidence="1">
    <location>
        <begin position="312"/>
        <end position="330"/>
    </location>
</feature>
<dbReference type="Pfam" id="PF18701">
    <property type="entry name" value="DUF5641"/>
    <property type="match status" value="1"/>
</dbReference>
<sequence>MVKMQDQKQVIRLIKNSFGNFKKLGKDMMTAGACVSRMEQLKVRWEEFEKNHKALMADEAIDAEDEYFAKNQYEISYEDFLMNMGLYQDHLLKVKREISQLGAKSGTNQIEADMDANRAKLPQIIIGDFSGDIQDWVRFRDTFKEMVIDRPNLPNIFRMNYLRTYVKGEAAELLREIPSGGEHFANAWKVLLNHYDNTRLLIHKLLESLMSMPAMVDNSASELMRVLNGTRNILQALKALGSPVEHWDHFTVFLTRSKITLQCQAKWEDSVKQKEHSTTPSSFNELCKFLEAERSTLSLLESNKEFAKKTPQARTENKATTNKNRKSNNFVQANADRTTCPVCSEMHSVEQCNKFRKQSVEERKQTLGKKRLCYNCFGTHMLRDCKSTATCFTCNGKHHTLIHAPFKKDGAQNSSGKKKVSSQEKLEYSEETVSPQSVLATTSYNAQEISGEALLATASIRASSSDGQCTIVRALVDQCAQSSFVTEALCQRLCLKKRRPSCRDPKIWSHIQGLQLADPNFERPGRIDVLLSTQIHARIVQEGLKTGGENAPIATKSRLGWILSGSVDEPSQGGTIVCLQTDGQLDDLLKSFWEIEEPPHALFLGPQKRQAVRSALPKEYHSTRRCRYQVRLPAKPEMPLDWDNSRQIARSCLLSLERKFNRNPSLRVEYSSAITQMIESNQMRKVDDPTRRLWHALLLATSCGGGKESSTTTRVRPVFNASARNASGQSLNEHLMTGPNLLPQLVLVLAHWRCYPIAFVADVAKMYLQVRLHPEDWKLQSILWREDPKKDIENYVLTTVTFGCGPSAFLASRTLRKLAEDDGAKFPLATSVIHNEMYMDDVLSGAFDVGTAVQKRNQLNSLLLSGGFSLAKWMTNDSKLLSSFESSDLAKEATLKVGLGFSVLGLVWEPRTDVFRFNVTLEPLSAPITKRKVLSSIAGMFDPSGWISSVLITLKIFMQSLWLLTKEWDTPLPDAEIEKWRAFEVDLQELPSVTIPRWNGYMPDTHIELHGFADASKFAYAAVLYLRLICQGQARVTLLASKTKVAPLKTLSIPRLELCAAAHLLAKLAASLLPRAISRRPSYIFGLTRKLRYIGFTACQLDGRERLWWHGPEMLSATTRQWTSDEVNYTSESVTSEAPTEQTVLAQSTITLQDCELFDRFSSYIRLKKVMVYCLRFVTKLANRCNLTLKLRFGAAEGTEVTVQELDQSALHLCRMTQVALLPDEMQRIADKTQLAKEHSLAKLCPILVNGLIRVGGRLRHATLSEERKHPIILPTKSRLVQLLVDYMHEKMFHGGIHLIATHLRQQYWIPRLKNVISAKTAALRGVSPIRSRNGVPAHGRFTCSSYKKLGPLERWKLVTQITQEFWERWCSEYLLTLQKRNKWLSVKRNLSPGDIVLVKDEILPCARWPLARVIEAHPGRDGLVRTVTIATAKGTYKRPIVKLVQLVAHEE</sequence>
<dbReference type="GO" id="GO:0071897">
    <property type="term" value="P:DNA biosynthetic process"/>
    <property type="evidence" value="ECO:0007669"/>
    <property type="project" value="UniProtKB-ARBA"/>
</dbReference>
<reference evidence="3 4" key="1">
    <citation type="submission" date="2020-02" db="EMBL/GenBank/DDBJ databases">
        <authorList>
            <person name="Ferguson B K."/>
        </authorList>
    </citation>
    <scope>NUCLEOTIDE SEQUENCE [LARGE SCALE GENOMIC DNA]</scope>
</reference>
<dbReference type="SUPFAM" id="SSF56672">
    <property type="entry name" value="DNA/RNA polymerases"/>
    <property type="match status" value="1"/>
</dbReference>
<dbReference type="Pfam" id="PF03564">
    <property type="entry name" value="DUF1759"/>
    <property type="match status" value="1"/>
</dbReference>
<keyword evidence="4" id="KW-1185">Reference proteome</keyword>
<dbReference type="OrthoDB" id="8065733at2759"/>
<name>A0A6H5IXU5_9HYME</name>
<dbReference type="Pfam" id="PF05380">
    <property type="entry name" value="Peptidase_A17"/>
    <property type="match status" value="1"/>
</dbReference>
<dbReference type="PANTHER" id="PTHR47331">
    <property type="entry name" value="PHD-TYPE DOMAIN-CONTAINING PROTEIN"/>
    <property type="match status" value="1"/>
</dbReference>